<proteinExistence type="inferred from homology"/>
<protein>
    <recommendedName>
        <fullName evidence="8">Gustatory receptor</fullName>
    </recommendedName>
</protein>
<dbReference type="GeneID" id="108567638"/>
<dbReference type="RefSeq" id="XP_017783720.1">
    <property type="nucleotide sequence ID" value="XM_017928231.1"/>
</dbReference>
<evidence type="ECO:0000256" key="6">
    <source>
        <dbReference type="ARBA" id="ARBA00023170"/>
    </source>
</evidence>
<gene>
    <name evidence="10" type="primary">LOC108567638</name>
</gene>
<keyword evidence="2 8" id="KW-1003">Cell membrane</keyword>
<feature type="transmembrane region" description="Helical" evidence="8">
    <location>
        <begin position="270"/>
        <end position="291"/>
    </location>
</feature>
<organism evidence="9 10">
    <name type="scientific">Nicrophorus vespilloides</name>
    <name type="common">Boreal carrion beetle</name>
    <dbReference type="NCBI Taxonomy" id="110193"/>
    <lineage>
        <taxon>Eukaryota</taxon>
        <taxon>Metazoa</taxon>
        <taxon>Ecdysozoa</taxon>
        <taxon>Arthropoda</taxon>
        <taxon>Hexapoda</taxon>
        <taxon>Insecta</taxon>
        <taxon>Pterygota</taxon>
        <taxon>Neoptera</taxon>
        <taxon>Endopterygota</taxon>
        <taxon>Coleoptera</taxon>
        <taxon>Polyphaga</taxon>
        <taxon>Staphyliniformia</taxon>
        <taxon>Silphidae</taxon>
        <taxon>Nicrophorinae</taxon>
        <taxon>Nicrophorus</taxon>
    </lineage>
</organism>
<comment type="function">
    <text evidence="8">Gustatory receptor which mediates acceptance or avoidance behavior, depending on its substrates.</text>
</comment>
<evidence type="ECO:0000256" key="1">
    <source>
        <dbReference type="ARBA" id="ARBA00004651"/>
    </source>
</evidence>
<evidence type="ECO:0000256" key="7">
    <source>
        <dbReference type="ARBA" id="ARBA00023224"/>
    </source>
</evidence>
<evidence type="ECO:0000256" key="8">
    <source>
        <dbReference type="RuleBase" id="RU363108"/>
    </source>
</evidence>
<reference evidence="10" key="1">
    <citation type="submission" date="2025-08" db="UniProtKB">
        <authorList>
            <consortium name="RefSeq"/>
        </authorList>
    </citation>
    <scope>IDENTIFICATION</scope>
    <source>
        <tissue evidence="10">Whole Larva</tissue>
    </source>
</reference>
<evidence type="ECO:0000313" key="9">
    <source>
        <dbReference type="Proteomes" id="UP000695000"/>
    </source>
</evidence>
<dbReference type="Proteomes" id="UP000695000">
    <property type="component" value="Unplaced"/>
</dbReference>
<evidence type="ECO:0000313" key="10">
    <source>
        <dbReference type="RefSeq" id="XP_017783720.1"/>
    </source>
</evidence>
<feature type="transmembrane region" description="Helical" evidence="8">
    <location>
        <begin position="7"/>
        <end position="26"/>
    </location>
</feature>
<dbReference type="Pfam" id="PF08395">
    <property type="entry name" value="7tm_7"/>
    <property type="match status" value="1"/>
</dbReference>
<keyword evidence="7 8" id="KW-0807">Transducer</keyword>
<accession>A0ABM1NA70</accession>
<feature type="transmembrane region" description="Helical" evidence="8">
    <location>
        <begin position="236"/>
        <end position="258"/>
    </location>
</feature>
<keyword evidence="5 8" id="KW-0472">Membrane</keyword>
<evidence type="ECO:0000256" key="5">
    <source>
        <dbReference type="ARBA" id="ARBA00023136"/>
    </source>
</evidence>
<feature type="transmembrane region" description="Helical" evidence="8">
    <location>
        <begin position="153"/>
        <end position="173"/>
    </location>
</feature>
<comment type="subcellular location">
    <subcellularLocation>
        <location evidence="1 8">Cell membrane</location>
        <topology evidence="1 8">Multi-pass membrane protein</topology>
    </subcellularLocation>
</comment>
<sequence>MDLLGKASVKFFFLISTLLCIVPYHYKFKMKVMRVYAFMVLALYTILFLYTIEMRIIDRNRVRLRFIEAALELCLLMMRTALILLMIIPRIFTNPHRYYRVFEYLRYQSWIEDSSIRKQILFTQIVAFVTCIPQFIIHRYFFVNRDFSFMNYVGLYLNIIIVLNMYLVILGLHRRINEVNGKLQATLEYANEFRSIKDGRAFRFVRAAGNFQAILRQFTEFCDVIDLSNTLFGWKLLLLVCIISLSLIFNINNVYNYYEDKDKPIAYKWLYLSISLWNFCIYCLLGISLTYSCNRVYKAGHDVGKNCYKILLRSPGTSHVIGGGDNPDGELLLLIHLSTSRKPALYLAGTFLVDNSLLLRIFTSVIYYIIVILQFKDS</sequence>
<keyword evidence="4 8" id="KW-1133">Transmembrane helix</keyword>
<evidence type="ECO:0000256" key="3">
    <source>
        <dbReference type="ARBA" id="ARBA00022692"/>
    </source>
</evidence>
<dbReference type="InterPro" id="IPR013604">
    <property type="entry name" value="7TM_chemorcpt"/>
</dbReference>
<keyword evidence="9" id="KW-1185">Reference proteome</keyword>
<comment type="caution">
    <text evidence="8">Lacks conserved residue(s) required for the propagation of feature annotation.</text>
</comment>
<evidence type="ECO:0000256" key="2">
    <source>
        <dbReference type="ARBA" id="ARBA00022475"/>
    </source>
</evidence>
<feature type="transmembrane region" description="Helical" evidence="8">
    <location>
        <begin position="357"/>
        <end position="375"/>
    </location>
</feature>
<dbReference type="PANTHER" id="PTHR21143">
    <property type="entry name" value="INVERTEBRATE GUSTATORY RECEPTOR"/>
    <property type="match status" value="1"/>
</dbReference>
<feature type="transmembrane region" description="Helical" evidence="8">
    <location>
        <begin position="32"/>
        <end position="52"/>
    </location>
</feature>
<feature type="transmembrane region" description="Helical" evidence="8">
    <location>
        <begin position="120"/>
        <end position="141"/>
    </location>
</feature>
<dbReference type="PANTHER" id="PTHR21143:SF104">
    <property type="entry name" value="GUSTATORY RECEPTOR 8A-RELATED"/>
    <property type="match status" value="1"/>
</dbReference>
<name>A0ABM1NA70_NICVS</name>
<comment type="similarity">
    <text evidence="8">Belongs to the insect chemoreceptor superfamily. Gustatory receptor (GR) family.</text>
</comment>
<keyword evidence="3 8" id="KW-0812">Transmembrane</keyword>
<keyword evidence="6 8" id="KW-0675">Receptor</keyword>
<evidence type="ECO:0000256" key="4">
    <source>
        <dbReference type="ARBA" id="ARBA00022989"/>
    </source>
</evidence>
<feature type="transmembrane region" description="Helical" evidence="8">
    <location>
        <begin position="73"/>
        <end position="92"/>
    </location>
</feature>